<keyword evidence="12" id="KW-0067">ATP-binding</keyword>
<accession>A0ABN1FX04</accession>
<evidence type="ECO:0000256" key="5">
    <source>
        <dbReference type="ARBA" id="ARBA00022606"/>
    </source>
</evidence>
<organism evidence="19 20">
    <name type="scientific">Craurococcus roseus</name>
    <dbReference type="NCBI Taxonomy" id="77585"/>
    <lineage>
        <taxon>Bacteria</taxon>
        <taxon>Pseudomonadati</taxon>
        <taxon>Pseudomonadota</taxon>
        <taxon>Alphaproteobacteria</taxon>
        <taxon>Acetobacterales</taxon>
        <taxon>Acetobacteraceae</taxon>
        <taxon>Craurococcus</taxon>
    </lineage>
</organism>
<evidence type="ECO:0000256" key="15">
    <source>
        <dbReference type="ARBA" id="ARBA00023170"/>
    </source>
</evidence>
<evidence type="ECO:0000256" key="4">
    <source>
        <dbReference type="ARBA" id="ARBA00022553"/>
    </source>
</evidence>
<evidence type="ECO:0000256" key="7">
    <source>
        <dbReference type="ARBA" id="ARBA00022643"/>
    </source>
</evidence>
<feature type="domain" description="PAS" evidence="17">
    <location>
        <begin position="85"/>
        <end position="114"/>
    </location>
</feature>
<gene>
    <name evidence="19" type="ORF">GCM10009416_41690</name>
</gene>
<keyword evidence="8" id="KW-0808">Transferase</keyword>
<evidence type="ECO:0000313" key="20">
    <source>
        <dbReference type="Proteomes" id="UP001501588"/>
    </source>
</evidence>
<dbReference type="SUPFAM" id="SSF55785">
    <property type="entry name" value="PYP-like sensor domain (PAS domain)"/>
    <property type="match status" value="1"/>
</dbReference>
<dbReference type="InterPro" id="IPR035965">
    <property type="entry name" value="PAS-like_dom_sf"/>
</dbReference>
<keyword evidence="4" id="KW-0597">Phosphoprotein</keyword>
<evidence type="ECO:0000256" key="12">
    <source>
        <dbReference type="ARBA" id="ARBA00022840"/>
    </source>
</evidence>
<dbReference type="PANTHER" id="PTHR41523">
    <property type="entry name" value="TWO-COMPONENT SYSTEM SENSOR PROTEIN"/>
    <property type="match status" value="1"/>
</dbReference>
<evidence type="ECO:0000256" key="3">
    <source>
        <dbReference type="ARBA" id="ARBA00022543"/>
    </source>
</evidence>
<evidence type="ECO:0000256" key="10">
    <source>
        <dbReference type="ARBA" id="ARBA00022741"/>
    </source>
</evidence>
<dbReference type="CDD" id="cd00130">
    <property type="entry name" value="PAS"/>
    <property type="match status" value="1"/>
</dbReference>
<keyword evidence="13" id="KW-0157">Chromophore</keyword>
<evidence type="ECO:0000313" key="19">
    <source>
        <dbReference type="EMBL" id="GAA0599207.1"/>
    </source>
</evidence>
<comment type="caution">
    <text evidence="19">The sequence shown here is derived from an EMBL/GenBank/DDBJ whole genome shotgun (WGS) entry which is preliminary data.</text>
</comment>
<dbReference type="EC" id="2.7.13.3" evidence="2"/>
<evidence type="ECO:0000259" key="17">
    <source>
        <dbReference type="PROSITE" id="PS50112"/>
    </source>
</evidence>
<evidence type="ECO:0000256" key="13">
    <source>
        <dbReference type="ARBA" id="ARBA00022991"/>
    </source>
</evidence>
<dbReference type="Pfam" id="PF13426">
    <property type="entry name" value="PAS_9"/>
    <property type="match status" value="1"/>
</dbReference>
<name>A0ABN1FX04_9PROT</name>
<dbReference type="InterPro" id="IPR036890">
    <property type="entry name" value="HATPase_C_sf"/>
</dbReference>
<reference evidence="19 20" key="1">
    <citation type="journal article" date="2019" name="Int. J. Syst. Evol. Microbiol.">
        <title>The Global Catalogue of Microorganisms (GCM) 10K type strain sequencing project: providing services to taxonomists for standard genome sequencing and annotation.</title>
        <authorList>
            <consortium name="The Broad Institute Genomics Platform"/>
            <consortium name="The Broad Institute Genome Sequencing Center for Infectious Disease"/>
            <person name="Wu L."/>
            <person name="Ma J."/>
        </authorList>
    </citation>
    <scope>NUCLEOTIDE SEQUENCE [LARGE SCALE GENOMIC DNA]</scope>
    <source>
        <strain evidence="19 20">JCM 9933</strain>
    </source>
</reference>
<dbReference type="InterPro" id="IPR000700">
    <property type="entry name" value="PAS-assoc_C"/>
</dbReference>
<comment type="catalytic activity">
    <reaction evidence="1">
        <text>ATP + protein L-histidine = ADP + protein N-phospho-L-histidine.</text>
        <dbReference type="EC" id="2.7.13.3"/>
    </reaction>
</comment>
<dbReference type="InterPro" id="IPR011102">
    <property type="entry name" value="Sig_transdc_His_kinase_HWE"/>
</dbReference>
<sequence>MGDGGAVRGVLVVADHRPARAAAGLSAAQFYVLRAHATQLAALLELQELRRVASAAWAGAERLRLLESVAVHANDAILITEAEPIDLPGPRILYCNAAFTRTTGYAESEILGRTPRLLQGPGTDRAALARLNAALARWEPVVAELLNYKKDGSTFWVELSIVPVADETGWFTHWVSVQRDVSDRKAAEETATRARIAEAEAEALQAEVKERRRVEERQTLLARELDHRAKNALAVVQAALRLTPRDDTEAFARAVEGRVSALARAHTLLSEGRWDGAELGALAAGELAPFLADGPRAELRGPPVSLAPGAAQALSMALHELATNAVKHGALSAPGGRVSLSWSVDGAAGLLRLRWEEAGGPPLAAPPKRRGFGSRVLEATLRVQLGGAVARNWEGPGLVCEAALPLPRVLAGVAAPAGPP</sequence>
<dbReference type="PANTHER" id="PTHR41523:SF8">
    <property type="entry name" value="ETHYLENE RESPONSE SENSOR PROTEIN"/>
    <property type="match status" value="1"/>
</dbReference>
<evidence type="ECO:0000256" key="11">
    <source>
        <dbReference type="ARBA" id="ARBA00022777"/>
    </source>
</evidence>
<proteinExistence type="predicted"/>
<evidence type="ECO:0000259" key="18">
    <source>
        <dbReference type="PROSITE" id="PS50113"/>
    </source>
</evidence>
<keyword evidence="6" id="KW-0285">Flavoprotein</keyword>
<evidence type="ECO:0000256" key="9">
    <source>
        <dbReference type="ARBA" id="ARBA00022737"/>
    </source>
</evidence>
<evidence type="ECO:0000256" key="2">
    <source>
        <dbReference type="ARBA" id="ARBA00012438"/>
    </source>
</evidence>
<evidence type="ECO:0000256" key="6">
    <source>
        <dbReference type="ARBA" id="ARBA00022630"/>
    </source>
</evidence>
<dbReference type="SMART" id="SM00911">
    <property type="entry name" value="HWE_HK"/>
    <property type="match status" value="1"/>
</dbReference>
<dbReference type="Pfam" id="PF07536">
    <property type="entry name" value="HWE_HK"/>
    <property type="match status" value="1"/>
</dbReference>
<dbReference type="Proteomes" id="UP001501588">
    <property type="component" value="Unassembled WGS sequence"/>
</dbReference>
<dbReference type="NCBIfam" id="TIGR00229">
    <property type="entry name" value="sensory_box"/>
    <property type="match status" value="1"/>
</dbReference>
<dbReference type="EMBL" id="BAAAFZ010000069">
    <property type="protein sequence ID" value="GAA0599207.1"/>
    <property type="molecule type" value="Genomic_DNA"/>
</dbReference>
<keyword evidence="14" id="KW-0843">Virulence</keyword>
<keyword evidence="7" id="KW-0288">FMN</keyword>
<feature type="domain" description="PAC" evidence="18">
    <location>
        <begin position="139"/>
        <end position="193"/>
    </location>
</feature>
<keyword evidence="20" id="KW-1185">Reference proteome</keyword>
<dbReference type="InterPro" id="IPR000014">
    <property type="entry name" value="PAS"/>
</dbReference>
<evidence type="ECO:0000256" key="14">
    <source>
        <dbReference type="ARBA" id="ARBA00023026"/>
    </source>
</evidence>
<dbReference type="InterPro" id="IPR001610">
    <property type="entry name" value="PAC"/>
</dbReference>
<dbReference type="Gene3D" id="3.30.565.10">
    <property type="entry name" value="Histidine kinase-like ATPase, C-terminal domain"/>
    <property type="match status" value="1"/>
</dbReference>
<keyword evidence="16" id="KW-0175">Coiled coil</keyword>
<keyword evidence="3" id="KW-0600">Photoreceptor protein</keyword>
<keyword evidence="5" id="KW-0716">Sensory transduction</keyword>
<keyword evidence="15" id="KW-0675">Receptor</keyword>
<evidence type="ECO:0000256" key="1">
    <source>
        <dbReference type="ARBA" id="ARBA00000085"/>
    </source>
</evidence>
<keyword evidence="9" id="KW-0677">Repeat</keyword>
<dbReference type="SMART" id="SM00086">
    <property type="entry name" value="PAC"/>
    <property type="match status" value="1"/>
</dbReference>
<keyword evidence="11" id="KW-0418">Kinase</keyword>
<evidence type="ECO:0000256" key="8">
    <source>
        <dbReference type="ARBA" id="ARBA00022679"/>
    </source>
</evidence>
<dbReference type="SUPFAM" id="SSF55874">
    <property type="entry name" value="ATPase domain of HSP90 chaperone/DNA topoisomerase II/histidine kinase"/>
    <property type="match status" value="1"/>
</dbReference>
<keyword evidence="10" id="KW-0547">Nucleotide-binding</keyword>
<dbReference type="PROSITE" id="PS50112">
    <property type="entry name" value="PAS"/>
    <property type="match status" value="1"/>
</dbReference>
<protein>
    <recommendedName>
        <fullName evidence="2">histidine kinase</fullName>
        <ecNumber evidence="2">2.7.13.3</ecNumber>
    </recommendedName>
</protein>
<dbReference type="PROSITE" id="PS50113">
    <property type="entry name" value="PAC"/>
    <property type="match status" value="1"/>
</dbReference>
<feature type="coiled-coil region" evidence="16">
    <location>
        <begin position="187"/>
        <end position="214"/>
    </location>
</feature>
<dbReference type="Gene3D" id="3.30.450.20">
    <property type="entry name" value="PAS domain"/>
    <property type="match status" value="1"/>
</dbReference>
<evidence type="ECO:0000256" key="16">
    <source>
        <dbReference type="SAM" id="Coils"/>
    </source>
</evidence>